<sequence length="231" mass="25217">MSQTTEVALFGDKTADLPAHLQDDSVGAMGSENTSVKDYAMPQLKLLQALSPECRSVEGAKEGMLLNSVTQETFDAVFAINLYFTKEYAIFKKRLKGGGFFGNFDTEAEALEELATLEGDPAHYDVVETDKHTLLLLDDEGAPTGPAQIFMSSSKLQVSRVWNTSINQKSLNKPRFSRVWRVGSIMEKNKRGDEYANFTITDCGWAPPALYEAALDGYRAVSGTAAPAEAA</sequence>
<dbReference type="KEGG" id="kim:G3T16_18640"/>
<organism evidence="1 2">
    <name type="scientific">Kineobactrum salinum</name>
    <dbReference type="NCBI Taxonomy" id="2708301"/>
    <lineage>
        <taxon>Bacteria</taxon>
        <taxon>Pseudomonadati</taxon>
        <taxon>Pseudomonadota</taxon>
        <taxon>Gammaproteobacteria</taxon>
        <taxon>Cellvibrionales</taxon>
        <taxon>Halieaceae</taxon>
        <taxon>Kineobactrum</taxon>
    </lineage>
</organism>
<protein>
    <submittedName>
        <fullName evidence="1">Uncharacterized protein</fullName>
    </submittedName>
</protein>
<dbReference type="RefSeq" id="WP_163496539.1">
    <property type="nucleotide sequence ID" value="NZ_CP048711.1"/>
</dbReference>
<accession>A0A6C0U4P2</accession>
<dbReference type="EMBL" id="CP048711">
    <property type="protein sequence ID" value="QIB67112.1"/>
    <property type="molecule type" value="Genomic_DNA"/>
</dbReference>
<dbReference type="Pfam" id="PF23977">
    <property type="entry name" value="Pam3_Gp34"/>
    <property type="match status" value="1"/>
</dbReference>
<evidence type="ECO:0000313" key="2">
    <source>
        <dbReference type="Proteomes" id="UP000477680"/>
    </source>
</evidence>
<evidence type="ECO:0000313" key="1">
    <source>
        <dbReference type="EMBL" id="QIB67112.1"/>
    </source>
</evidence>
<dbReference type="InterPro" id="IPR056957">
    <property type="entry name" value="Pam3_Gp34-like"/>
</dbReference>
<proteinExistence type="predicted"/>
<reference evidence="1 2" key="1">
    <citation type="submission" date="2020-02" db="EMBL/GenBank/DDBJ databases">
        <title>Genome sequencing for Kineobactrum sp. M2.</title>
        <authorList>
            <person name="Park S.-J."/>
        </authorList>
    </citation>
    <scope>NUCLEOTIDE SEQUENCE [LARGE SCALE GENOMIC DNA]</scope>
    <source>
        <strain evidence="1 2">M2</strain>
    </source>
</reference>
<dbReference type="Proteomes" id="UP000477680">
    <property type="component" value="Chromosome"/>
</dbReference>
<dbReference type="AlphaFoldDB" id="A0A6C0U4P2"/>
<name>A0A6C0U4P2_9GAMM</name>
<gene>
    <name evidence="1" type="ORF">G3T16_18640</name>
</gene>
<keyword evidence="2" id="KW-1185">Reference proteome</keyword>